<keyword evidence="3" id="KW-1185">Reference proteome</keyword>
<organism evidence="2 3">
    <name type="scientific">Dorcoceras hygrometricum</name>
    <dbReference type="NCBI Taxonomy" id="472368"/>
    <lineage>
        <taxon>Eukaryota</taxon>
        <taxon>Viridiplantae</taxon>
        <taxon>Streptophyta</taxon>
        <taxon>Embryophyta</taxon>
        <taxon>Tracheophyta</taxon>
        <taxon>Spermatophyta</taxon>
        <taxon>Magnoliopsida</taxon>
        <taxon>eudicotyledons</taxon>
        <taxon>Gunneridae</taxon>
        <taxon>Pentapetalae</taxon>
        <taxon>asterids</taxon>
        <taxon>lamiids</taxon>
        <taxon>Lamiales</taxon>
        <taxon>Gesneriaceae</taxon>
        <taxon>Didymocarpoideae</taxon>
        <taxon>Trichosporeae</taxon>
        <taxon>Loxocarpinae</taxon>
        <taxon>Dorcoceras</taxon>
    </lineage>
</organism>
<sequence>MRIGKVGYRTGPYPIPALVSVLYRIEHNYYLIGRSKLNQIRGELVQISCKLKKHTVADRKRAEADRKRDIQTGPADDIQADPARSKSNLVNQNRAELKAEELYSVRRAEFSYKVQIHLT</sequence>
<reference evidence="2 3" key="1">
    <citation type="journal article" date="2015" name="Proc. Natl. Acad. Sci. U.S.A.">
        <title>The resurrection genome of Boea hygrometrica: A blueprint for survival of dehydration.</title>
        <authorList>
            <person name="Xiao L."/>
            <person name="Yang G."/>
            <person name="Zhang L."/>
            <person name="Yang X."/>
            <person name="Zhao S."/>
            <person name="Ji Z."/>
            <person name="Zhou Q."/>
            <person name="Hu M."/>
            <person name="Wang Y."/>
            <person name="Chen M."/>
            <person name="Xu Y."/>
            <person name="Jin H."/>
            <person name="Xiao X."/>
            <person name="Hu G."/>
            <person name="Bao F."/>
            <person name="Hu Y."/>
            <person name="Wan P."/>
            <person name="Li L."/>
            <person name="Deng X."/>
            <person name="Kuang T."/>
            <person name="Xiang C."/>
            <person name="Zhu J.K."/>
            <person name="Oliver M.J."/>
            <person name="He Y."/>
        </authorList>
    </citation>
    <scope>NUCLEOTIDE SEQUENCE [LARGE SCALE GENOMIC DNA]</scope>
    <source>
        <strain evidence="3">cv. XS01</strain>
    </source>
</reference>
<evidence type="ECO:0000256" key="1">
    <source>
        <dbReference type="SAM" id="MobiDB-lite"/>
    </source>
</evidence>
<feature type="region of interest" description="Disordered" evidence="1">
    <location>
        <begin position="54"/>
        <end position="91"/>
    </location>
</feature>
<dbReference type="EMBL" id="KV003186">
    <property type="protein sequence ID" value="KZV36912.1"/>
    <property type="molecule type" value="Genomic_DNA"/>
</dbReference>
<proteinExistence type="predicted"/>
<evidence type="ECO:0000313" key="2">
    <source>
        <dbReference type="EMBL" id="KZV36912.1"/>
    </source>
</evidence>
<feature type="compositionally biased region" description="Basic and acidic residues" evidence="1">
    <location>
        <begin position="55"/>
        <end position="70"/>
    </location>
</feature>
<gene>
    <name evidence="2" type="ORF">F511_17197</name>
</gene>
<dbReference type="AlphaFoldDB" id="A0A2Z7BQK3"/>
<name>A0A2Z7BQK3_9LAMI</name>
<dbReference type="Proteomes" id="UP000250235">
    <property type="component" value="Unassembled WGS sequence"/>
</dbReference>
<evidence type="ECO:0000313" key="3">
    <source>
        <dbReference type="Proteomes" id="UP000250235"/>
    </source>
</evidence>
<accession>A0A2Z7BQK3</accession>
<protein>
    <submittedName>
        <fullName evidence="2">Uncharacterized protein</fullName>
    </submittedName>
</protein>